<dbReference type="Proteomes" id="UP000241769">
    <property type="component" value="Unassembled WGS sequence"/>
</dbReference>
<dbReference type="EMBL" id="MDYQ01000372">
    <property type="protein sequence ID" value="PRP75638.1"/>
    <property type="molecule type" value="Genomic_DNA"/>
</dbReference>
<accession>A0A2P6MV92</accession>
<name>A0A2P6MV92_9EUKA</name>
<dbReference type="InParanoid" id="A0A2P6MV92"/>
<evidence type="ECO:0000313" key="2">
    <source>
        <dbReference type="Proteomes" id="UP000241769"/>
    </source>
</evidence>
<sequence length="99" mass="10925">MSTGSLGKPSSQIQTAATMIRRCNMRTTSLAPPRNTQRGLHMVIVKDRAFKRNIGLTSFKKISLRSNSSCTVVTEKAADGMLRDIRTTSTFVPPTRSPR</sequence>
<reference evidence="1 2" key="1">
    <citation type="journal article" date="2018" name="Genome Biol. Evol.">
        <title>Multiple Roots of Fruiting Body Formation in Amoebozoa.</title>
        <authorList>
            <person name="Hillmann F."/>
            <person name="Forbes G."/>
            <person name="Novohradska S."/>
            <person name="Ferling I."/>
            <person name="Riege K."/>
            <person name="Groth M."/>
            <person name="Westermann M."/>
            <person name="Marz M."/>
            <person name="Spaller T."/>
            <person name="Winckler T."/>
            <person name="Schaap P."/>
            <person name="Glockner G."/>
        </authorList>
    </citation>
    <scope>NUCLEOTIDE SEQUENCE [LARGE SCALE GENOMIC DNA]</scope>
    <source>
        <strain evidence="1 2">Jena</strain>
    </source>
</reference>
<keyword evidence="2" id="KW-1185">Reference proteome</keyword>
<organism evidence="1 2">
    <name type="scientific">Planoprotostelium fungivorum</name>
    <dbReference type="NCBI Taxonomy" id="1890364"/>
    <lineage>
        <taxon>Eukaryota</taxon>
        <taxon>Amoebozoa</taxon>
        <taxon>Evosea</taxon>
        <taxon>Variosea</taxon>
        <taxon>Cavosteliida</taxon>
        <taxon>Cavosteliaceae</taxon>
        <taxon>Planoprotostelium</taxon>
    </lineage>
</organism>
<comment type="caution">
    <text evidence="1">The sequence shown here is derived from an EMBL/GenBank/DDBJ whole genome shotgun (WGS) entry which is preliminary data.</text>
</comment>
<gene>
    <name evidence="1" type="ORF">PROFUN_08004</name>
</gene>
<evidence type="ECO:0000313" key="1">
    <source>
        <dbReference type="EMBL" id="PRP75638.1"/>
    </source>
</evidence>
<proteinExistence type="predicted"/>
<dbReference type="AlphaFoldDB" id="A0A2P6MV92"/>
<protein>
    <submittedName>
        <fullName evidence="1">Uncharacterized protein</fullName>
    </submittedName>
</protein>